<dbReference type="PANTHER" id="PTHR31528">
    <property type="entry name" value="4-AMINO-5-HYDROXYMETHYL-2-METHYLPYRIMIDINE PHOSPHATE SYNTHASE THI11-RELATED"/>
    <property type="match status" value="1"/>
</dbReference>
<comment type="pathway">
    <text evidence="2">Cofactor biosynthesis; thiamine diphosphate biosynthesis.</text>
</comment>
<comment type="similarity">
    <text evidence="3">Belongs to the NMT1/THI5 family.</text>
</comment>
<dbReference type="InterPro" id="IPR027939">
    <property type="entry name" value="NMT1/THI5"/>
</dbReference>
<evidence type="ECO:0000256" key="7">
    <source>
        <dbReference type="ARBA" id="ARBA00022898"/>
    </source>
</evidence>
<evidence type="ECO:0000256" key="9">
    <source>
        <dbReference type="ARBA" id="ARBA00023004"/>
    </source>
</evidence>
<accession>A0AB39HM48</accession>
<evidence type="ECO:0000256" key="8">
    <source>
        <dbReference type="ARBA" id="ARBA00022977"/>
    </source>
</evidence>
<evidence type="ECO:0000256" key="11">
    <source>
        <dbReference type="ARBA" id="ARBA00048179"/>
    </source>
</evidence>
<sequence>MEEKISIGLEWFLNPDHIPLIIGMEKGWFKKENISINMVEPEEHFDAINEIKKGNMDIAITEPLHLVEDRANDESVIGFSRFLHTNGGVMYVKEKGITRPKDLIGKRIQYPGAPGLGGLAIVKTMVESDGGVCKLEDFIPVNNGFYHSDALLEDKADAATLTFQNFEIIEAKHKGLDVEYFALKDWGIPDFCQLIFITSPKILRNRKSAIARFLKVIRQAIDFIYEKPAEAKDIYNAFTNMDKADPLSNKITDATLPCFTYDFSMAYEYYDDLQIWLKKSGKINKIIDPKKYWTNELSQ</sequence>
<name>A0AB39HM48_9BACI</name>
<comment type="subunit">
    <text evidence="4">Homodimer.</text>
</comment>
<gene>
    <name evidence="13" type="ORF">AB4Y30_14790</name>
</gene>
<dbReference type="SUPFAM" id="SSF53850">
    <property type="entry name" value="Periplasmic binding protein-like II"/>
    <property type="match status" value="1"/>
</dbReference>
<dbReference type="InterPro" id="IPR015168">
    <property type="entry name" value="SsuA/THI5"/>
</dbReference>
<keyword evidence="7" id="KW-0663">Pyridoxal phosphate</keyword>
<evidence type="ECO:0000256" key="2">
    <source>
        <dbReference type="ARBA" id="ARBA00004948"/>
    </source>
</evidence>
<keyword evidence="6" id="KW-0479">Metal-binding</keyword>
<dbReference type="GO" id="GO:0046872">
    <property type="term" value="F:metal ion binding"/>
    <property type="evidence" value="ECO:0007669"/>
    <property type="project" value="UniProtKB-KW"/>
</dbReference>
<comment type="catalytic activity">
    <reaction evidence="11">
        <text>N(6)-(pyridoxal phosphate)-L-lysyl-[4-amino-5-hydroxymethyl-2-methylpyrimidine phosphate synthase] + L-histidyl-[4-amino-5-hydroxymethyl-2-methylpyrimidine phosphate synthase] + 2 Fe(3+) + 4 H2O = L-lysyl-[4-amino-5-hydroxymethyl-2-methylpyrimidine phosphate synthase] + (2S)-2-amino-5-hydroxy-4-oxopentanoyl-[4-amino-5-hydroxymethyl-2-methylpyrimidine phosphate synthase] + 4-amino-2-methyl-5-(phosphooxymethyl)pyrimidine + 3-oxopropanoate + 2 Fe(2+) + 2 H(+)</text>
        <dbReference type="Rhea" id="RHEA:65756"/>
        <dbReference type="Rhea" id="RHEA-COMP:16892"/>
        <dbReference type="Rhea" id="RHEA-COMP:16893"/>
        <dbReference type="Rhea" id="RHEA-COMP:16894"/>
        <dbReference type="Rhea" id="RHEA-COMP:16895"/>
        <dbReference type="ChEBI" id="CHEBI:15377"/>
        <dbReference type="ChEBI" id="CHEBI:15378"/>
        <dbReference type="ChEBI" id="CHEBI:29033"/>
        <dbReference type="ChEBI" id="CHEBI:29034"/>
        <dbReference type="ChEBI" id="CHEBI:29969"/>
        <dbReference type="ChEBI" id="CHEBI:29979"/>
        <dbReference type="ChEBI" id="CHEBI:33190"/>
        <dbReference type="ChEBI" id="CHEBI:58354"/>
        <dbReference type="ChEBI" id="CHEBI:143915"/>
        <dbReference type="ChEBI" id="CHEBI:157692"/>
    </reaction>
    <physiologicalReaction direction="left-to-right" evidence="11">
        <dbReference type="Rhea" id="RHEA:65757"/>
    </physiologicalReaction>
</comment>
<feature type="domain" description="SsuA/THI5-like" evidence="12">
    <location>
        <begin position="14"/>
        <end position="231"/>
    </location>
</feature>
<dbReference type="GO" id="GO:0009228">
    <property type="term" value="P:thiamine biosynthetic process"/>
    <property type="evidence" value="ECO:0007669"/>
    <property type="project" value="UniProtKB-KW"/>
</dbReference>
<keyword evidence="9" id="KW-0408">Iron</keyword>
<dbReference type="PANTHER" id="PTHR31528:SF1">
    <property type="entry name" value="4-AMINO-5-HYDROXYMETHYL-2-METHYLPYRIMIDINE PHOSPHATE SYNTHASE THI11-RELATED"/>
    <property type="match status" value="1"/>
</dbReference>
<dbReference type="RefSeq" id="WP_368652989.1">
    <property type="nucleotide sequence ID" value="NZ_CP162599.1"/>
</dbReference>
<evidence type="ECO:0000256" key="3">
    <source>
        <dbReference type="ARBA" id="ARBA00009406"/>
    </source>
</evidence>
<proteinExistence type="inferred from homology"/>
<comment type="function">
    <text evidence="1">Responsible for the formation of the pyrimidine heterocycle in the thiamine biosynthesis pathway. Catalyzes the formation of hydroxymethylpyrimidine phosphate (HMP-P) from histidine and pyridoxal phosphate (PLP). The protein uses PLP and the active site histidine to form HMP-P, generating an inactive enzyme. The enzyme can only undergo a single turnover, which suggests it is a suicide enzyme.</text>
</comment>
<dbReference type="Pfam" id="PF09084">
    <property type="entry name" value="NMT1"/>
    <property type="match status" value="1"/>
</dbReference>
<evidence type="ECO:0000256" key="6">
    <source>
        <dbReference type="ARBA" id="ARBA00022723"/>
    </source>
</evidence>
<reference evidence="13" key="1">
    <citation type="submission" date="2024-07" db="EMBL/GenBank/DDBJ databases">
        <title>Halotolerant mesophilic bacterium Ornithinibacillus sp. 4-3, sp. nov., isolated from soil.</title>
        <authorList>
            <person name="Sidarenka A.V."/>
            <person name="Guliayeva D.E."/>
            <person name="Leanovich S.I."/>
            <person name="Hileuskaya K.S."/>
            <person name="Akhremchuk A.E."/>
            <person name="Sikolenko M.A."/>
            <person name="Valentovich L.N."/>
        </authorList>
    </citation>
    <scope>NUCLEOTIDE SEQUENCE</scope>
    <source>
        <strain evidence="13">4-3</strain>
    </source>
</reference>
<keyword evidence="8" id="KW-0784">Thiamine biosynthesis</keyword>
<evidence type="ECO:0000259" key="12">
    <source>
        <dbReference type="Pfam" id="PF09084"/>
    </source>
</evidence>
<evidence type="ECO:0000256" key="1">
    <source>
        <dbReference type="ARBA" id="ARBA00003469"/>
    </source>
</evidence>
<evidence type="ECO:0000256" key="4">
    <source>
        <dbReference type="ARBA" id="ARBA00011738"/>
    </source>
</evidence>
<protein>
    <recommendedName>
        <fullName evidence="10">Thiamine pyrimidine synthase</fullName>
    </recommendedName>
</protein>
<dbReference type="AlphaFoldDB" id="A0AB39HM48"/>
<keyword evidence="5" id="KW-0808">Transferase</keyword>
<dbReference type="GO" id="GO:0016740">
    <property type="term" value="F:transferase activity"/>
    <property type="evidence" value="ECO:0007669"/>
    <property type="project" value="UniProtKB-KW"/>
</dbReference>
<dbReference type="EMBL" id="CP162599">
    <property type="protein sequence ID" value="XDK32268.1"/>
    <property type="molecule type" value="Genomic_DNA"/>
</dbReference>
<dbReference type="Gene3D" id="3.40.190.10">
    <property type="entry name" value="Periplasmic binding protein-like II"/>
    <property type="match status" value="2"/>
</dbReference>
<evidence type="ECO:0000256" key="10">
    <source>
        <dbReference type="ARBA" id="ARBA00033171"/>
    </source>
</evidence>
<evidence type="ECO:0000313" key="13">
    <source>
        <dbReference type="EMBL" id="XDK32268.1"/>
    </source>
</evidence>
<organism evidence="13">
    <name type="scientific">Ornithinibacillus sp. 4-3</name>
    <dbReference type="NCBI Taxonomy" id="3231488"/>
    <lineage>
        <taxon>Bacteria</taxon>
        <taxon>Bacillati</taxon>
        <taxon>Bacillota</taxon>
        <taxon>Bacilli</taxon>
        <taxon>Bacillales</taxon>
        <taxon>Bacillaceae</taxon>
        <taxon>Ornithinibacillus</taxon>
    </lineage>
</organism>
<evidence type="ECO:0000256" key="5">
    <source>
        <dbReference type="ARBA" id="ARBA00022679"/>
    </source>
</evidence>